<dbReference type="RefSeq" id="XP_013315401.1">
    <property type="nucleotide sequence ID" value="XM_013459947.1"/>
</dbReference>
<organism evidence="1 2">
    <name type="scientific">Exophiala xenobiotica</name>
    <dbReference type="NCBI Taxonomy" id="348802"/>
    <lineage>
        <taxon>Eukaryota</taxon>
        <taxon>Fungi</taxon>
        <taxon>Dikarya</taxon>
        <taxon>Ascomycota</taxon>
        <taxon>Pezizomycotina</taxon>
        <taxon>Eurotiomycetes</taxon>
        <taxon>Chaetothyriomycetidae</taxon>
        <taxon>Chaetothyriales</taxon>
        <taxon>Herpotrichiellaceae</taxon>
        <taxon>Exophiala</taxon>
    </lineage>
</organism>
<evidence type="ECO:0000313" key="2">
    <source>
        <dbReference type="Proteomes" id="UP000054342"/>
    </source>
</evidence>
<evidence type="ECO:0000313" key="1">
    <source>
        <dbReference type="EMBL" id="KIW54817.1"/>
    </source>
</evidence>
<protein>
    <submittedName>
        <fullName evidence="1">Uncharacterized protein</fullName>
    </submittedName>
</protein>
<reference evidence="1 2" key="1">
    <citation type="submission" date="2015-01" db="EMBL/GenBank/DDBJ databases">
        <title>The Genome Sequence of Exophiala xenobiotica CBS118157.</title>
        <authorList>
            <consortium name="The Broad Institute Genomics Platform"/>
            <person name="Cuomo C."/>
            <person name="de Hoog S."/>
            <person name="Gorbushina A."/>
            <person name="Stielow B."/>
            <person name="Teixiera M."/>
            <person name="Abouelleil A."/>
            <person name="Chapman S.B."/>
            <person name="Priest M."/>
            <person name="Young S.K."/>
            <person name="Wortman J."/>
            <person name="Nusbaum C."/>
            <person name="Birren B."/>
        </authorList>
    </citation>
    <scope>NUCLEOTIDE SEQUENCE [LARGE SCALE GENOMIC DNA]</scope>
    <source>
        <strain evidence="1 2">CBS 118157</strain>
    </source>
</reference>
<keyword evidence="2" id="KW-1185">Reference proteome</keyword>
<gene>
    <name evidence="1" type="ORF">PV05_07151</name>
</gene>
<dbReference type="EMBL" id="KN847320">
    <property type="protein sequence ID" value="KIW54817.1"/>
    <property type="molecule type" value="Genomic_DNA"/>
</dbReference>
<dbReference type="Proteomes" id="UP000054342">
    <property type="component" value="Unassembled WGS sequence"/>
</dbReference>
<accession>A0A0D2CXB7</accession>
<dbReference type="OrthoDB" id="10355615at2759"/>
<dbReference type="AlphaFoldDB" id="A0A0D2CXB7"/>
<dbReference type="HOGENOM" id="CLU_1111421_0_0_1"/>
<proteinExistence type="predicted"/>
<name>A0A0D2CXB7_9EURO</name>
<dbReference type="GeneID" id="25329059"/>
<sequence length="250" mass="28366">MSTQGPFQCCCSPSLPGSDTTSDADYYKTNGVLNFLDMVVDRELTLDCIHGSQLPPNQHLVGAPDHDICDEVDDLEEGEIGEEDEGLEEGEIREDLEMAETTSSESAYSERSTVSSNGWLVYLEWYVKPKPAEREVIEVTAAQLAKEYACDTVFIRSNIHNTTRIQTRHGRKTVLAPWHYTCDFKMRERKWRPSHVYTDTRAVQRATRYTEMVTKTTGLARGTCKNPDFYDKTAYSHCNGDCRARAMLQV</sequence>